<dbReference type="EMBL" id="AL445066">
    <property type="protein sequence ID" value="CAC12121.1"/>
    <property type="molecule type" value="Genomic_DNA"/>
</dbReference>
<dbReference type="HOGENOM" id="CLU_030555_3_2_2"/>
<evidence type="ECO:0000256" key="11">
    <source>
        <dbReference type="SAM" id="Phobius"/>
    </source>
</evidence>
<evidence type="ECO:0000256" key="5">
    <source>
        <dbReference type="ARBA" id="ARBA00022692"/>
    </source>
</evidence>
<feature type="transmembrane region" description="Helical" evidence="11">
    <location>
        <begin position="333"/>
        <end position="353"/>
    </location>
</feature>
<dbReference type="EnsemblBacteria" id="CAC12121">
    <property type="protein sequence ID" value="CAC12121"/>
    <property type="gene ID" value="CAC12121"/>
</dbReference>
<keyword evidence="8 11" id="KW-1133">Transmembrane helix</keyword>
<name>Q9HJH6_THEAC</name>
<evidence type="ECO:0000256" key="10">
    <source>
        <dbReference type="ARBA" id="ARBA00023136"/>
    </source>
</evidence>
<keyword evidence="10 11" id="KW-0472">Membrane</keyword>
<keyword evidence="9" id="KW-0408">Iron</keyword>
<evidence type="ECO:0000256" key="1">
    <source>
        <dbReference type="ARBA" id="ARBA00004651"/>
    </source>
</evidence>
<dbReference type="eggNOG" id="arCOG02721">
    <property type="taxonomic scope" value="Archaea"/>
</dbReference>
<keyword evidence="4" id="KW-0349">Heme</keyword>
<feature type="transmembrane region" description="Helical" evidence="11">
    <location>
        <begin position="12"/>
        <end position="35"/>
    </location>
</feature>
<dbReference type="GO" id="GO:0020037">
    <property type="term" value="F:heme binding"/>
    <property type="evidence" value="ECO:0007669"/>
    <property type="project" value="TreeGrafter"/>
</dbReference>
<sequence length="457" mass="51180">MNIGTFDRLLFAYSIGSHILIVLMSIGLSVILPVLEYIAIKYKDAYYDILTRRVAKALVMFFAVGTASGAVMAVELIDLFPKFMTVIAVVGVLPFYYEIFAFFLETIMLVSYYYYWDVFKNRMHHWLLTFGVAGGTLGSAVFITMINAWMNTPNGFNISYYEQTGKIIDVNPFITAMTPSTGREIFHVAIVTAFSGLMVLGAFFAYQYIRSKTFEEKNLWRKGLKVTFPMNMFLIIMAGISGTLEMSGLLTYQPEKYAALDLDPYPVAKDAPEHIFGTIVEQNGHYVIVGGFKIPLLQSLLAGNGNLNTPVPGLSQFNPSTWPPLAVHDTFDLMVLGGSLLGLYLFVTLIAWILKKKPYENKGFLVAQILFAILTIPIYIGGWVTDEVGRQPWIIYNVMTVYQAANYSPSIVVPGYLIMAFYTVIMPFSYWYAFRLMKKGDVKSEVSSSGFSAVAGR</sequence>
<keyword evidence="13" id="KW-1185">Reference proteome</keyword>
<comment type="subcellular location">
    <subcellularLocation>
        <location evidence="1">Cell membrane</location>
        <topology evidence="1">Multi-pass membrane protein</topology>
    </subcellularLocation>
</comment>
<dbReference type="PANTHER" id="PTHR30365">
    <property type="entry name" value="CYTOCHROME D UBIQUINOL OXIDASE"/>
    <property type="match status" value="1"/>
</dbReference>
<protein>
    <submittedName>
        <fullName evidence="12">Cytochrome bd ubiquinol oxidase related protein</fullName>
    </submittedName>
</protein>
<dbReference type="PaxDb" id="273075-Ta0992"/>
<evidence type="ECO:0000256" key="9">
    <source>
        <dbReference type="ARBA" id="ARBA00023004"/>
    </source>
</evidence>
<evidence type="ECO:0000256" key="8">
    <source>
        <dbReference type="ARBA" id="ARBA00022989"/>
    </source>
</evidence>
<feature type="transmembrane region" description="Helical" evidence="11">
    <location>
        <begin position="230"/>
        <end position="252"/>
    </location>
</feature>
<feature type="transmembrane region" description="Helical" evidence="11">
    <location>
        <begin position="365"/>
        <end position="384"/>
    </location>
</feature>
<keyword evidence="6" id="KW-0479">Metal-binding</keyword>
<dbReference type="GO" id="GO:0046872">
    <property type="term" value="F:metal ion binding"/>
    <property type="evidence" value="ECO:0007669"/>
    <property type="project" value="UniProtKB-KW"/>
</dbReference>
<organism evidence="12 13">
    <name type="scientific">Thermoplasma acidophilum (strain ATCC 25905 / DSM 1728 / JCM 9062 / NBRC 15155 / AMRC-C165)</name>
    <dbReference type="NCBI Taxonomy" id="273075"/>
    <lineage>
        <taxon>Archaea</taxon>
        <taxon>Methanobacteriati</taxon>
        <taxon>Thermoplasmatota</taxon>
        <taxon>Thermoplasmata</taxon>
        <taxon>Thermoplasmatales</taxon>
        <taxon>Thermoplasmataceae</taxon>
        <taxon>Thermoplasma</taxon>
    </lineage>
</organism>
<dbReference type="Pfam" id="PF01654">
    <property type="entry name" value="Cyt_bd_oxida_I"/>
    <property type="match status" value="1"/>
</dbReference>
<keyword evidence="7" id="KW-0249">Electron transport</keyword>
<feature type="transmembrane region" description="Helical" evidence="11">
    <location>
        <begin position="185"/>
        <end position="209"/>
    </location>
</feature>
<dbReference type="GO" id="GO:0019646">
    <property type="term" value="P:aerobic electron transport chain"/>
    <property type="evidence" value="ECO:0007669"/>
    <property type="project" value="InterPro"/>
</dbReference>
<dbReference type="GO" id="GO:0016682">
    <property type="term" value="F:oxidoreductase activity, acting on diphenols and related substances as donors, oxygen as acceptor"/>
    <property type="evidence" value="ECO:0007669"/>
    <property type="project" value="TreeGrafter"/>
</dbReference>
<dbReference type="AlphaFoldDB" id="Q9HJH6"/>
<evidence type="ECO:0000256" key="7">
    <source>
        <dbReference type="ARBA" id="ARBA00022982"/>
    </source>
</evidence>
<dbReference type="GO" id="GO:0009055">
    <property type="term" value="F:electron transfer activity"/>
    <property type="evidence" value="ECO:0007669"/>
    <property type="project" value="InterPro"/>
</dbReference>
<evidence type="ECO:0000256" key="6">
    <source>
        <dbReference type="ARBA" id="ARBA00022723"/>
    </source>
</evidence>
<evidence type="ECO:0000256" key="4">
    <source>
        <dbReference type="ARBA" id="ARBA00022617"/>
    </source>
</evidence>
<feature type="transmembrane region" description="Helical" evidence="11">
    <location>
        <begin position="411"/>
        <end position="433"/>
    </location>
</feature>
<dbReference type="InterPro" id="IPR002585">
    <property type="entry name" value="Cyt-d_ubiquinol_oxidase_su_1"/>
</dbReference>
<reference evidence="12 13" key="1">
    <citation type="journal article" date="2000" name="Nature">
        <title>The genome sequence of the thermoacidophilic scavenger Thermoplasma acidophilum.</title>
        <authorList>
            <person name="Ruepp A."/>
            <person name="Graml W."/>
            <person name="Santos-Martinez M.L."/>
            <person name="Koretke K.K."/>
            <person name="Volker C."/>
            <person name="Mewes H.W."/>
            <person name="Frishman D."/>
            <person name="Stocker S."/>
            <person name="Lupas A.N."/>
            <person name="Baumeister W."/>
        </authorList>
    </citation>
    <scope>NUCLEOTIDE SEQUENCE [LARGE SCALE GENOMIC DNA]</scope>
    <source>
        <strain evidence="13">ATCC 25905 / DSM 1728 / JCM 9062 / NBRC 15155 / AMRC-C165</strain>
    </source>
</reference>
<dbReference type="GO" id="GO:0005886">
    <property type="term" value="C:plasma membrane"/>
    <property type="evidence" value="ECO:0007669"/>
    <property type="project" value="UniProtKB-SubCell"/>
</dbReference>
<dbReference type="PIRSF" id="PIRSF006446">
    <property type="entry name" value="Cyt_quinol_oxidase_1"/>
    <property type="match status" value="1"/>
</dbReference>
<evidence type="ECO:0000313" key="12">
    <source>
        <dbReference type="EMBL" id="CAC12121.1"/>
    </source>
</evidence>
<evidence type="ECO:0000256" key="3">
    <source>
        <dbReference type="ARBA" id="ARBA00022475"/>
    </source>
</evidence>
<feature type="transmembrane region" description="Helical" evidence="11">
    <location>
        <begin position="127"/>
        <end position="150"/>
    </location>
</feature>
<dbReference type="RefSeq" id="WP_010901403.1">
    <property type="nucleotide sequence ID" value="NC_002578.1"/>
</dbReference>
<feature type="transmembrane region" description="Helical" evidence="11">
    <location>
        <begin position="55"/>
        <end position="74"/>
    </location>
</feature>
<dbReference type="InParanoid" id="Q9HJH6"/>
<accession>Q9HJH6</accession>
<dbReference type="KEGG" id="tac:Ta0992"/>
<feature type="transmembrane region" description="Helical" evidence="11">
    <location>
        <begin position="94"/>
        <end position="115"/>
    </location>
</feature>
<keyword evidence="2" id="KW-0813">Transport</keyword>
<proteinExistence type="predicted"/>
<keyword evidence="3" id="KW-1003">Cell membrane</keyword>
<evidence type="ECO:0000313" key="13">
    <source>
        <dbReference type="Proteomes" id="UP000001024"/>
    </source>
</evidence>
<dbReference type="OrthoDB" id="41618at2157"/>
<dbReference type="GO" id="GO:0070069">
    <property type="term" value="C:cytochrome complex"/>
    <property type="evidence" value="ECO:0007669"/>
    <property type="project" value="InterPro"/>
</dbReference>
<keyword evidence="5 11" id="KW-0812">Transmembrane</keyword>
<dbReference type="Proteomes" id="UP000001024">
    <property type="component" value="Chromosome"/>
</dbReference>
<gene>
    <name evidence="12" type="ordered locus">Ta0992</name>
</gene>
<dbReference type="STRING" id="273075.gene:9572211"/>
<dbReference type="PANTHER" id="PTHR30365:SF14">
    <property type="entry name" value="CYTOCHROME BD MENAQUINOL OXIDASE SUBUNIT I-RELATED"/>
    <property type="match status" value="1"/>
</dbReference>
<evidence type="ECO:0000256" key="2">
    <source>
        <dbReference type="ARBA" id="ARBA00022448"/>
    </source>
</evidence>